<reference evidence="2" key="2">
    <citation type="submission" date="2020-10" db="UniProtKB">
        <authorList>
            <consortium name="WormBaseParasite"/>
        </authorList>
    </citation>
    <scope>IDENTIFICATION</scope>
</reference>
<proteinExistence type="predicted"/>
<dbReference type="Proteomes" id="UP000492821">
    <property type="component" value="Unassembled WGS sequence"/>
</dbReference>
<accession>A0A7E4UTQ8</accession>
<name>A0A7E4UTQ8_PANRE</name>
<evidence type="ECO:0000313" key="2">
    <source>
        <dbReference type="WBParaSite" id="Pan_g12763.t1"/>
    </source>
</evidence>
<dbReference type="WBParaSite" id="Pan_g12763.t1">
    <property type="protein sequence ID" value="Pan_g12763.t1"/>
    <property type="gene ID" value="Pan_g12763"/>
</dbReference>
<reference evidence="1" key="1">
    <citation type="journal article" date="2013" name="Genetics">
        <title>The draft genome and transcriptome of Panagrellus redivivus are shaped by the harsh demands of a free-living lifestyle.</title>
        <authorList>
            <person name="Srinivasan J."/>
            <person name="Dillman A.R."/>
            <person name="Macchietto M.G."/>
            <person name="Heikkinen L."/>
            <person name="Lakso M."/>
            <person name="Fracchia K.M."/>
            <person name="Antoshechkin I."/>
            <person name="Mortazavi A."/>
            <person name="Wong G."/>
            <person name="Sternberg P.W."/>
        </authorList>
    </citation>
    <scope>NUCLEOTIDE SEQUENCE [LARGE SCALE GENOMIC DNA]</scope>
    <source>
        <strain evidence="1">MT8872</strain>
    </source>
</reference>
<protein>
    <submittedName>
        <fullName evidence="2">Protein kinase domain-containing protein</fullName>
    </submittedName>
</protein>
<dbReference type="AlphaFoldDB" id="A0A7E4UTQ8"/>
<evidence type="ECO:0000313" key="1">
    <source>
        <dbReference type="Proteomes" id="UP000492821"/>
    </source>
</evidence>
<organism evidence="1 2">
    <name type="scientific">Panagrellus redivivus</name>
    <name type="common">Microworm</name>
    <dbReference type="NCBI Taxonomy" id="6233"/>
    <lineage>
        <taxon>Eukaryota</taxon>
        <taxon>Metazoa</taxon>
        <taxon>Ecdysozoa</taxon>
        <taxon>Nematoda</taxon>
        <taxon>Chromadorea</taxon>
        <taxon>Rhabditida</taxon>
        <taxon>Tylenchina</taxon>
        <taxon>Panagrolaimomorpha</taxon>
        <taxon>Panagrolaimoidea</taxon>
        <taxon>Panagrolaimidae</taxon>
        <taxon>Panagrellus</taxon>
    </lineage>
</organism>
<sequence>MASGPSGTNRVDSRSIDWCSVPHPFLQRINGFCELETEPATLTLPTLLRTLLSPNTRQFPPTAPMSPALEKYKLLKYLKSGAQGSCSLYEHKDDTYRTKVVIKQVFGAGIPSLSDSTKPSAKPTSSTL</sequence>
<keyword evidence="1" id="KW-1185">Reference proteome</keyword>